<dbReference type="SUPFAM" id="SSF53218">
    <property type="entry name" value="Molybdenum cofactor biosynthesis proteins"/>
    <property type="match status" value="1"/>
</dbReference>
<dbReference type="GO" id="GO:0061599">
    <property type="term" value="F:molybdopterin molybdotransferase activity"/>
    <property type="evidence" value="ECO:0007669"/>
    <property type="project" value="UniProtKB-UniRule"/>
</dbReference>
<dbReference type="EC" id="2.10.1.1" evidence="7"/>
<comment type="similarity">
    <text evidence="3 7">Belongs to the MoeA family.</text>
</comment>
<dbReference type="NCBIfam" id="NF045515">
    <property type="entry name" value="Glp_gephyrin"/>
    <property type="match status" value="1"/>
</dbReference>
<evidence type="ECO:0000256" key="2">
    <source>
        <dbReference type="ARBA" id="ARBA00005046"/>
    </source>
</evidence>
<dbReference type="Pfam" id="PF03454">
    <property type="entry name" value="MoeA_C"/>
    <property type="match status" value="1"/>
</dbReference>
<keyword evidence="7" id="KW-0479">Metal-binding</keyword>
<dbReference type="GO" id="GO:0005737">
    <property type="term" value="C:cytoplasm"/>
    <property type="evidence" value="ECO:0007669"/>
    <property type="project" value="TreeGrafter"/>
</dbReference>
<dbReference type="NCBIfam" id="TIGR00177">
    <property type="entry name" value="molyb_syn"/>
    <property type="match status" value="1"/>
</dbReference>
<gene>
    <name evidence="9" type="ORF">BN4615_P7112</name>
</gene>
<dbReference type="InterPro" id="IPR036425">
    <property type="entry name" value="MoaB/Mog-like_dom_sf"/>
</dbReference>
<dbReference type="InterPro" id="IPR005110">
    <property type="entry name" value="MoeA_linker/N"/>
</dbReference>
<evidence type="ECO:0000256" key="7">
    <source>
        <dbReference type="RuleBase" id="RU365090"/>
    </source>
</evidence>
<protein>
    <recommendedName>
        <fullName evidence="7">Molybdopterin molybdenumtransferase</fullName>
        <ecNumber evidence="7">2.10.1.1</ecNumber>
    </recommendedName>
</protein>
<feature type="domain" description="MoaB/Mog" evidence="8">
    <location>
        <begin position="187"/>
        <end position="325"/>
    </location>
</feature>
<sequence>MTGREFFTARTLAEVRSGFRPAHRTPAERVPLSGALHRVPVADLTAPGPLPGFARSTVDGFAVRAADTYGASDALPSYLDLLGAVLMGAEPTVAVRPGGCVAMPTGGVLPAGADAVVMVEYTAETMPGTIEVTRPVAPGGGVVRADEDVAPGGVLAPGGRPLRAPDLGFLAAAGVTELSVHRRPRVAIISTGDEVVPPGTARLAAGQVRDATASALAGLVADAGGEPVIAGIVPDEPGALKERLEAVLPGADLVVVSAGSSVGARDETAGAVAAVGEVWCHGIAIKPGKPTLLAECSGIPLIGLPGNPLSALVVFGQVGVPLLWRIGGCESPPPQPSTRARLSRDLASAAGRLDVVQVAVRDGVAEPIFGPSALLSVLTRADGYVIVPEPATGLDAGTEVEVVLY</sequence>
<proteinExistence type="inferred from homology"/>
<evidence type="ECO:0000256" key="4">
    <source>
        <dbReference type="ARBA" id="ARBA00022505"/>
    </source>
</evidence>
<evidence type="ECO:0000313" key="9">
    <source>
        <dbReference type="EMBL" id="SBO97596.1"/>
    </source>
</evidence>
<comment type="function">
    <text evidence="1 7">Catalyzes the insertion of molybdate into adenylated molybdopterin with the concomitant release of AMP.</text>
</comment>
<dbReference type="PANTHER" id="PTHR10192">
    <property type="entry name" value="MOLYBDOPTERIN BIOSYNTHESIS PROTEIN"/>
    <property type="match status" value="1"/>
</dbReference>
<reference evidence="9" key="1">
    <citation type="submission" date="2016-04" db="EMBL/GenBank/DDBJ databases">
        <authorList>
            <person name="Evans L.H."/>
            <person name="Alamgir A."/>
            <person name="Owens N."/>
            <person name="Weber N.D."/>
            <person name="Virtaneva K."/>
            <person name="Barbian K."/>
            <person name="Babar A."/>
            <person name="Rosenke K."/>
        </authorList>
    </citation>
    <scope>NUCLEOTIDE SEQUENCE</scope>
    <source>
        <strain evidence="9">Nono1</strain>
    </source>
</reference>
<dbReference type="SUPFAM" id="SSF63882">
    <property type="entry name" value="MoeA N-terminal region -like"/>
    <property type="match status" value="1"/>
</dbReference>
<comment type="cofactor">
    <cofactor evidence="7">
        <name>Mg(2+)</name>
        <dbReference type="ChEBI" id="CHEBI:18420"/>
    </cofactor>
</comment>
<dbReference type="SMART" id="SM00852">
    <property type="entry name" value="MoCF_biosynth"/>
    <property type="match status" value="1"/>
</dbReference>
<evidence type="ECO:0000256" key="3">
    <source>
        <dbReference type="ARBA" id="ARBA00010763"/>
    </source>
</evidence>
<dbReference type="UniPathway" id="UPA00344"/>
<dbReference type="RefSeq" id="WP_225266353.1">
    <property type="nucleotide sequence ID" value="NZ_CP084058.1"/>
</dbReference>
<dbReference type="InterPro" id="IPR038987">
    <property type="entry name" value="MoeA-like"/>
</dbReference>
<dbReference type="EMBL" id="LT559118">
    <property type="protein sequence ID" value="SBO97596.1"/>
    <property type="molecule type" value="Genomic_DNA"/>
</dbReference>
<dbReference type="Pfam" id="PF03453">
    <property type="entry name" value="MoeA_N"/>
    <property type="match status" value="1"/>
</dbReference>
<comment type="pathway">
    <text evidence="2 7">Cofactor biosynthesis; molybdopterin biosynthesis.</text>
</comment>
<evidence type="ECO:0000259" key="8">
    <source>
        <dbReference type="SMART" id="SM00852"/>
    </source>
</evidence>
<dbReference type="SUPFAM" id="SSF63867">
    <property type="entry name" value="MoeA C-terminal domain-like"/>
    <property type="match status" value="1"/>
</dbReference>
<dbReference type="AlphaFoldDB" id="A0A1M4EFV6"/>
<comment type="catalytic activity">
    <reaction evidence="6">
        <text>adenylyl-molybdopterin + molybdate = Mo-molybdopterin + AMP + H(+)</text>
        <dbReference type="Rhea" id="RHEA:35047"/>
        <dbReference type="ChEBI" id="CHEBI:15378"/>
        <dbReference type="ChEBI" id="CHEBI:36264"/>
        <dbReference type="ChEBI" id="CHEBI:62727"/>
        <dbReference type="ChEBI" id="CHEBI:71302"/>
        <dbReference type="ChEBI" id="CHEBI:456215"/>
        <dbReference type="EC" id="2.10.1.1"/>
    </reaction>
</comment>
<dbReference type="Gene3D" id="2.170.190.11">
    <property type="entry name" value="Molybdopterin biosynthesis moea protein, domain 3"/>
    <property type="match status" value="1"/>
</dbReference>
<dbReference type="InterPro" id="IPR036688">
    <property type="entry name" value="MoeA_C_domain_IV_sf"/>
</dbReference>
<evidence type="ECO:0000256" key="6">
    <source>
        <dbReference type="ARBA" id="ARBA00047317"/>
    </source>
</evidence>
<dbReference type="PANTHER" id="PTHR10192:SF5">
    <property type="entry name" value="GEPHYRIN"/>
    <property type="match status" value="1"/>
</dbReference>
<name>A0A1M4EFV6_9ACTN</name>
<dbReference type="InterPro" id="IPR005111">
    <property type="entry name" value="MoeA_C_domain_IV"/>
</dbReference>
<organism evidence="9">
    <name type="scientific">Nonomuraea gerenzanensis</name>
    <dbReference type="NCBI Taxonomy" id="93944"/>
    <lineage>
        <taxon>Bacteria</taxon>
        <taxon>Bacillati</taxon>
        <taxon>Actinomycetota</taxon>
        <taxon>Actinomycetes</taxon>
        <taxon>Streptosporangiales</taxon>
        <taxon>Streptosporangiaceae</taxon>
        <taxon>Nonomuraea</taxon>
    </lineage>
</organism>
<keyword evidence="7" id="KW-0808">Transferase</keyword>
<dbReference type="GO" id="GO:0006777">
    <property type="term" value="P:Mo-molybdopterin cofactor biosynthetic process"/>
    <property type="evidence" value="ECO:0007669"/>
    <property type="project" value="UniProtKB-UniRule"/>
</dbReference>
<dbReference type="InterPro" id="IPR036135">
    <property type="entry name" value="MoeA_linker/N_sf"/>
</dbReference>
<dbReference type="Gene3D" id="3.90.105.10">
    <property type="entry name" value="Molybdopterin biosynthesis moea protein, domain 2"/>
    <property type="match status" value="1"/>
</dbReference>
<keyword evidence="7" id="KW-0460">Magnesium</keyword>
<dbReference type="Pfam" id="PF00994">
    <property type="entry name" value="MoCF_biosynth"/>
    <property type="match status" value="1"/>
</dbReference>
<dbReference type="InterPro" id="IPR001453">
    <property type="entry name" value="MoaB/Mog_dom"/>
</dbReference>
<dbReference type="InterPro" id="IPR008284">
    <property type="entry name" value="MoCF_biosynth_CS"/>
</dbReference>
<dbReference type="Gene3D" id="3.40.980.10">
    <property type="entry name" value="MoaB/Mog-like domain"/>
    <property type="match status" value="1"/>
</dbReference>
<dbReference type="PROSITE" id="PS01079">
    <property type="entry name" value="MOCF_BIOSYNTHESIS_2"/>
    <property type="match status" value="1"/>
</dbReference>
<dbReference type="Gene3D" id="2.40.340.10">
    <property type="entry name" value="MoeA, C-terminal, domain IV"/>
    <property type="match status" value="1"/>
</dbReference>
<evidence type="ECO:0000256" key="5">
    <source>
        <dbReference type="ARBA" id="ARBA00023150"/>
    </source>
</evidence>
<dbReference type="CDD" id="cd00887">
    <property type="entry name" value="MoeA"/>
    <property type="match status" value="1"/>
</dbReference>
<keyword evidence="5 7" id="KW-0501">Molybdenum cofactor biosynthesis</keyword>
<accession>A0A1M4EFV6</accession>
<evidence type="ECO:0000256" key="1">
    <source>
        <dbReference type="ARBA" id="ARBA00002901"/>
    </source>
</evidence>
<keyword evidence="4 7" id="KW-0500">Molybdenum</keyword>
<dbReference type="GO" id="GO:0046872">
    <property type="term" value="F:metal ion binding"/>
    <property type="evidence" value="ECO:0007669"/>
    <property type="project" value="UniProtKB-UniRule"/>
</dbReference>